<feature type="region of interest" description="Disordered" evidence="1">
    <location>
        <begin position="1184"/>
        <end position="1289"/>
    </location>
</feature>
<feature type="compositionally biased region" description="Polar residues" evidence="1">
    <location>
        <begin position="1366"/>
        <end position="1381"/>
    </location>
</feature>
<feature type="compositionally biased region" description="Basic and acidic residues" evidence="1">
    <location>
        <begin position="1257"/>
        <end position="1273"/>
    </location>
</feature>
<feature type="compositionally biased region" description="Pro residues" evidence="1">
    <location>
        <begin position="1149"/>
        <end position="1158"/>
    </location>
</feature>
<feature type="compositionally biased region" description="Basic and acidic residues" evidence="1">
    <location>
        <begin position="1227"/>
        <end position="1236"/>
    </location>
</feature>
<feature type="compositionally biased region" description="Low complexity" evidence="1">
    <location>
        <begin position="1440"/>
        <end position="1457"/>
    </location>
</feature>
<dbReference type="InterPro" id="IPR016024">
    <property type="entry name" value="ARM-type_fold"/>
</dbReference>
<feature type="region of interest" description="Disordered" evidence="1">
    <location>
        <begin position="722"/>
        <end position="744"/>
    </location>
</feature>
<dbReference type="EMBL" id="JASNQZ010000001">
    <property type="protein sequence ID" value="KAL0961277.1"/>
    <property type="molecule type" value="Genomic_DNA"/>
</dbReference>
<evidence type="ECO:0000256" key="1">
    <source>
        <dbReference type="SAM" id="MobiDB-lite"/>
    </source>
</evidence>
<evidence type="ECO:0008006" key="4">
    <source>
        <dbReference type="Google" id="ProtNLM"/>
    </source>
</evidence>
<dbReference type="Proteomes" id="UP001556367">
    <property type="component" value="Unassembled WGS sequence"/>
</dbReference>
<organism evidence="2 3">
    <name type="scientific">Hohenbuehelia grisea</name>
    <dbReference type="NCBI Taxonomy" id="104357"/>
    <lineage>
        <taxon>Eukaryota</taxon>
        <taxon>Fungi</taxon>
        <taxon>Dikarya</taxon>
        <taxon>Basidiomycota</taxon>
        <taxon>Agaricomycotina</taxon>
        <taxon>Agaricomycetes</taxon>
        <taxon>Agaricomycetidae</taxon>
        <taxon>Agaricales</taxon>
        <taxon>Pleurotineae</taxon>
        <taxon>Pleurotaceae</taxon>
        <taxon>Hohenbuehelia</taxon>
    </lineage>
</organism>
<evidence type="ECO:0000313" key="2">
    <source>
        <dbReference type="EMBL" id="KAL0961277.1"/>
    </source>
</evidence>
<feature type="region of interest" description="Disordered" evidence="1">
    <location>
        <begin position="1"/>
        <end position="20"/>
    </location>
</feature>
<gene>
    <name evidence="2" type="ORF">HGRIS_006237</name>
</gene>
<name>A0ABR3K1Y0_9AGAR</name>
<feature type="region of interest" description="Disordered" evidence="1">
    <location>
        <begin position="25"/>
        <end position="71"/>
    </location>
</feature>
<feature type="region of interest" description="Disordered" evidence="1">
    <location>
        <begin position="1352"/>
        <end position="1503"/>
    </location>
</feature>
<sequence>MSMSLPTPPSTSHRGKENRVLWLDELAQSSPQKFSPTNPSTPPRPILKKTAPITFDDQETSTREVTPEPSDPLVDLSYLENPVAAIVDHTTALRDLVEAYSVLAARLRACVTSITDADASWPIFQPLRKKRTEFVNAVIRDLGRALEELPTMEPVEVRARPLLPSPQNSPRKKKGMSAEAVKLARDLSTTTHAVIRFLALALTVPAIFRVFSDSELRDILTQVLAIPMANQLPTPNARKTCALATWLLQCQRLPQEVLEPVSTRIVFALRRGIDGELGKEGKKGSVSDGLKAVHDLSLYQPITFVPAFTAILPSILSALLGNTLTLRAQACYALGGFAYATSRLPRSQVHTLISDIVRKHITAGISPADSPSAKKLLNKSSPVKPASTEPAITRTLRTTLNATEPQHAAQGPVWALCVIASFIVLLGPAASTDPRTTRVIHALLSLAVRQKKSSVKGLIAAVWRCMTWAYMQPPLLPDLDEESEVEAEETDEKVSDDTSLSVRDNFWKMVANNRDLGAGVSTVWALVTASRSMPDSDYLPKAFEMLSSMIQRNDKCRSDALEIFGRLVDIKADADEEADDTSDEDMSPKMAKLLPLWLFSNNPGLLSADFNSLASTVRPILSQCVQCEAIPALTRDEFSEEWIYDELVGLWKQSLSHIQMADDEDPPDDIVMAWQQLLKAKLALLQDDNDAISAYAIDSIKVLICLFQDSRLDVRVVSSLDSPAAPSSSATQPSTPTKSGGTTTNKRTHVSLLLTVIHCLWSSMRTLFTHETLIAAAEKLLRFLVRNEPVITNSERAEWANLCADLMLVSDGDGGDLPVFWENVTGPEGAAGDSERKMATWQWAPSMQSLVWEIFAARWRTDPKGTWGGALYLLRVPFEHSDSWTMDDGDLESWGKLLEFALSRGLDAGFSAMILLDQIAAGILPVPDGASPAFLRVSDMLLSTYVEQLRTDGADIGVPHALLGMVNAVLAESYPPEPNRRVLSIWLLRTVVDMFGACPPELVLPVVEEIPDALYIWISDERQALLASEYADEIPLVYQSVLAAAQSIEPTPDALLGLEHVLQAPFVGRPNKPAALIEGFNEFWKLTFANIPEPAAGYSTRIRRCLGLPLEPVSEENDAAMVEDVAIEVDMPSEMMEVDAPEPVIRPTTPVPQPPSTPPRRELPLQPLAPTPFYHQERVTIFKFNPLKSPESPHKQRGSPSTPRRSRKRTQGISSPKNASPAKRRKLEFEQDKENEAPAAVHCTPVLAKSSPGKRRALGEPHDFDPSVLEKAKVPSQRPVPCSPSPSECEDERAVASLVLPSEAVQEVNDENFFAESSALSGPSRTPSLFLKQRIPPRKRLVLAAVEVPTLKEVYGNKTSDPKSGLKTSQSLDSGNFSFITPPTRRSLRLTMSDANRRRRRSTSRNASPYSTPTKSSSRSFMAKLLRAPSPLPEMQAPGSDDSIMASSSPSKALPSSDDQPRKLGQMTPHHLISPVPRRASTGSFDDDPPSDDSVIGASPSRELVTRRLERQNSLQRIAFDAAMAVMGVAGA</sequence>
<dbReference type="SUPFAM" id="SSF48371">
    <property type="entry name" value="ARM repeat"/>
    <property type="match status" value="1"/>
</dbReference>
<keyword evidence="3" id="KW-1185">Reference proteome</keyword>
<protein>
    <recommendedName>
        <fullName evidence="4">Telomere-associated protein Rif1 N-terminal domain-containing protein</fullName>
    </recommendedName>
</protein>
<feature type="compositionally biased region" description="Polar residues" evidence="1">
    <location>
        <begin position="27"/>
        <end position="38"/>
    </location>
</feature>
<feature type="compositionally biased region" description="Polar residues" evidence="1">
    <location>
        <begin position="1409"/>
        <end position="1420"/>
    </location>
</feature>
<comment type="caution">
    <text evidence="2">The sequence shown here is derived from an EMBL/GenBank/DDBJ whole genome shotgun (WGS) entry which is preliminary data.</text>
</comment>
<accession>A0ABR3K1Y0</accession>
<feature type="region of interest" description="Disordered" evidence="1">
    <location>
        <begin position="1141"/>
        <end position="1168"/>
    </location>
</feature>
<proteinExistence type="predicted"/>
<evidence type="ECO:0000313" key="3">
    <source>
        <dbReference type="Proteomes" id="UP001556367"/>
    </source>
</evidence>
<reference evidence="3" key="1">
    <citation type="submission" date="2024-06" db="EMBL/GenBank/DDBJ databases">
        <title>Multi-omics analyses provide insights into the biosynthesis of the anticancer antibiotic pleurotin in Hohenbuehelia grisea.</title>
        <authorList>
            <person name="Weaver J.A."/>
            <person name="Alberti F."/>
        </authorList>
    </citation>
    <scope>NUCLEOTIDE SEQUENCE [LARGE SCALE GENOMIC DNA]</scope>
    <source>
        <strain evidence="3">T-177</strain>
    </source>
</reference>